<dbReference type="EMBL" id="CP036291">
    <property type="protein sequence ID" value="QDU88617.1"/>
    <property type="molecule type" value="Genomic_DNA"/>
</dbReference>
<dbReference type="PANTHER" id="PTHR43169:SF2">
    <property type="entry name" value="NAD_GMP SYNTHASE DOMAIN-CONTAINING PROTEIN"/>
    <property type="match status" value="1"/>
</dbReference>
<evidence type="ECO:0000256" key="1">
    <source>
        <dbReference type="PIRSR" id="PIRSR006661-1"/>
    </source>
</evidence>
<dbReference type="SUPFAM" id="SSF52402">
    <property type="entry name" value="Adenine nucleotide alpha hydrolases-like"/>
    <property type="match status" value="1"/>
</dbReference>
<dbReference type="AlphaFoldDB" id="A0A518DAV4"/>
<dbReference type="InterPro" id="IPR052188">
    <property type="entry name" value="Ni-pincer_cofactor_biosynth"/>
</dbReference>
<keyword evidence="3" id="KW-1185">Reference proteome</keyword>
<dbReference type="CDD" id="cd01990">
    <property type="entry name" value="LarE-like"/>
    <property type="match status" value="1"/>
</dbReference>
<evidence type="ECO:0000313" key="3">
    <source>
        <dbReference type="Proteomes" id="UP000317429"/>
    </source>
</evidence>
<dbReference type="Gene3D" id="3.40.50.620">
    <property type="entry name" value="HUPs"/>
    <property type="match status" value="1"/>
</dbReference>
<dbReference type="InterPro" id="IPR014729">
    <property type="entry name" value="Rossmann-like_a/b/a_fold"/>
</dbReference>
<dbReference type="Proteomes" id="UP000317429">
    <property type="component" value="Chromosome"/>
</dbReference>
<protein>
    <recommendedName>
        <fullName evidence="4">tRNA-specific 2-thiouridylase MnmA</fullName>
    </recommendedName>
</protein>
<dbReference type="OrthoDB" id="9776919at2"/>
<name>A0A518DAV4_9BACT</name>
<dbReference type="InterPro" id="IPR005232">
    <property type="entry name" value="LarE"/>
</dbReference>
<gene>
    <name evidence="2" type="ORF">Pla175_19970</name>
</gene>
<feature type="active site" description="Nucleophile and sulfur donor" evidence="1">
    <location>
        <position position="183"/>
    </location>
</feature>
<sequence length="282" mass="30453">MNNAPAAPRDPADLARRLTDTLKGYGSCAVAFSAGVDSTVVVKAACLALGERGVAVTGVGPALAQSELADARRLAAQVGVRHIEVPTDESQQPGYIRNAPDRCFHCKTELYTHVERVAQELGLAVLCNGANSDDLGDYRPGMQAARDFEVRSPLVECGMTKADVRALAKHWDLSVWDKPAAPCLASRIAYGVQVTPERLGMIEQAERYVRSLGATDLRVRLHPGELARIEVPADEIARLCAHLVRTELAQRFRDIGFSAVTIDLEGLRSGNLNELIEITLSS</sequence>
<dbReference type="GO" id="GO:0016783">
    <property type="term" value="F:sulfurtransferase activity"/>
    <property type="evidence" value="ECO:0007669"/>
    <property type="project" value="InterPro"/>
</dbReference>
<proteinExistence type="predicted"/>
<accession>A0A518DAV4</accession>
<reference evidence="2 3" key="1">
    <citation type="submission" date="2019-02" db="EMBL/GenBank/DDBJ databases">
        <title>Deep-cultivation of Planctomycetes and their phenomic and genomic characterization uncovers novel biology.</title>
        <authorList>
            <person name="Wiegand S."/>
            <person name="Jogler M."/>
            <person name="Boedeker C."/>
            <person name="Pinto D."/>
            <person name="Vollmers J."/>
            <person name="Rivas-Marin E."/>
            <person name="Kohn T."/>
            <person name="Peeters S.H."/>
            <person name="Heuer A."/>
            <person name="Rast P."/>
            <person name="Oberbeckmann S."/>
            <person name="Bunk B."/>
            <person name="Jeske O."/>
            <person name="Meyerdierks A."/>
            <person name="Storesund J.E."/>
            <person name="Kallscheuer N."/>
            <person name="Luecker S."/>
            <person name="Lage O.M."/>
            <person name="Pohl T."/>
            <person name="Merkel B.J."/>
            <person name="Hornburger P."/>
            <person name="Mueller R.-W."/>
            <person name="Bruemmer F."/>
            <person name="Labrenz M."/>
            <person name="Spormann A.M."/>
            <person name="Op den Camp H."/>
            <person name="Overmann J."/>
            <person name="Amann R."/>
            <person name="Jetten M.S.M."/>
            <person name="Mascher T."/>
            <person name="Medema M.H."/>
            <person name="Devos D.P."/>
            <person name="Kaster A.-K."/>
            <person name="Ovreas L."/>
            <person name="Rohde M."/>
            <person name="Galperin M.Y."/>
            <person name="Jogler C."/>
        </authorList>
    </citation>
    <scope>NUCLEOTIDE SEQUENCE [LARGE SCALE GENOMIC DNA]</scope>
    <source>
        <strain evidence="2 3">Pla175</strain>
    </source>
</reference>
<evidence type="ECO:0000313" key="2">
    <source>
        <dbReference type="EMBL" id="QDU88617.1"/>
    </source>
</evidence>
<organism evidence="2 3">
    <name type="scientific">Pirellulimonas nuda</name>
    <dbReference type="NCBI Taxonomy" id="2528009"/>
    <lineage>
        <taxon>Bacteria</taxon>
        <taxon>Pseudomonadati</taxon>
        <taxon>Planctomycetota</taxon>
        <taxon>Planctomycetia</taxon>
        <taxon>Pirellulales</taxon>
        <taxon>Lacipirellulaceae</taxon>
        <taxon>Pirellulimonas</taxon>
    </lineage>
</organism>
<dbReference type="PIRSF" id="PIRSF006661">
    <property type="entry name" value="PP-lp_UCP006661"/>
    <property type="match status" value="1"/>
</dbReference>
<evidence type="ECO:0008006" key="4">
    <source>
        <dbReference type="Google" id="ProtNLM"/>
    </source>
</evidence>
<dbReference type="NCBIfam" id="TIGR00268">
    <property type="entry name" value="ATP-dependent sacrificial sulfur transferase LarE"/>
    <property type="match status" value="1"/>
</dbReference>
<dbReference type="RefSeq" id="WP_145283727.1">
    <property type="nucleotide sequence ID" value="NZ_CP036291.1"/>
</dbReference>
<dbReference type="PANTHER" id="PTHR43169">
    <property type="entry name" value="EXSB FAMILY PROTEIN"/>
    <property type="match status" value="1"/>
</dbReference>
<dbReference type="KEGG" id="pnd:Pla175_19970"/>